<dbReference type="InterPro" id="IPR024072">
    <property type="entry name" value="DHFR-like_dom_sf"/>
</dbReference>
<accession>A0A2P8GH66</accession>
<dbReference type="Proteomes" id="UP000240978">
    <property type="component" value="Unassembled WGS sequence"/>
</dbReference>
<evidence type="ECO:0000313" key="2">
    <source>
        <dbReference type="EMBL" id="PSL33314.1"/>
    </source>
</evidence>
<dbReference type="AlphaFoldDB" id="A0A2P8GH66"/>
<reference evidence="2 3" key="1">
    <citation type="submission" date="2018-03" db="EMBL/GenBank/DDBJ databases">
        <title>Genomic Encyclopedia of Archaeal and Bacterial Type Strains, Phase II (KMG-II): from individual species to whole genera.</title>
        <authorList>
            <person name="Goeker M."/>
        </authorList>
    </citation>
    <scope>NUCLEOTIDE SEQUENCE [LARGE SCALE GENOMIC DNA]</scope>
    <source>
        <strain evidence="2 3">DSM 18107</strain>
    </source>
</reference>
<dbReference type="OrthoDB" id="195113at2"/>
<dbReference type="GO" id="GO:0008703">
    <property type="term" value="F:5-amino-6-(5-phosphoribosylamino)uracil reductase activity"/>
    <property type="evidence" value="ECO:0007669"/>
    <property type="project" value="InterPro"/>
</dbReference>
<keyword evidence="3" id="KW-1185">Reference proteome</keyword>
<comment type="caution">
    <text evidence="2">The sequence shown here is derived from an EMBL/GenBank/DDBJ whole genome shotgun (WGS) entry which is preliminary data.</text>
</comment>
<dbReference type="InterPro" id="IPR002734">
    <property type="entry name" value="RibDG_C"/>
</dbReference>
<dbReference type="SUPFAM" id="SSF53597">
    <property type="entry name" value="Dihydrofolate reductase-like"/>
    <property type="match status" value="1"/>
</dbReference>
<dbReference type="EMBL" id="PYGK01000003">
    <property type="protein sequence ID" value="PSL33314.1"/>
    <property type="molecule type" value="Genomic_DNA"/>
</dbReference>
<protein>
    <submittedName>
        <fullName evidence="2">RibD domain-containing protein</fullName>
    </submittedName>
</protein>
<dbReference type="RefSeq" id="WP_106601633.1">
    <property type="nucleotide sequence ID" value="NZ_PYGK01000003.1"/>
</dbReference>
<feature type="domain" description="Bacterial bifunctional deaminase-reductase C-terminal" evidence="1">
    <location>
        <begin position="15"/>
        <end position="64"/>
    </location>
</feature>
<dbReference type="GO" id="GO:0009231">
    <property type="term" value="P:riboflavin biosynthetic process"/>
    <property type="evidence" value="ECO:0007669"/>
    <property type="project" value="InterPro"/>
</dbReference>
<gene>
    <name evidence="2" type="ORF">CLV42_103297</name>
</gene>
<sequence length="74" mass="8428">MKMRSIIPGITVSRAHSLIKADLIDEYRFLVHPLIMGSRKKFFKEGFPLSKLKLVHSEQLDLGVAQLIYEKASS</sequence>
<organism evidence="2 3">
    <name type="scientific">Chitinophaga ginsengisoli</name>
    <dbReference type="NCBI Taxonomy" id="363837"/>
    <lineage>
        <taxon>Bacteria</taxon>
        <taxon>Pseudomonadati</taxon>
        <taxon>Bacteroidota</taxon>
        <taxon>Chitinophagia</taxon>
        <taxon>Chitinophagales</taxon>
        <taxon>Chitinophagaceae</taxon>
        <taxon>Chitinophaga</taxon>
    </lineage>
</organism>
<proteinExistence type="predicted"/>
<evidence type="ECO:0000259" key="1">
    <source>
        <dbReference type="Pfam" id="PF01872"/>
    </source>
</evidence>
<evidence type="ECO:0000313" key="3">
    <source>
        <dbReference type="Proteomes" id="UP000240978"/>
    </source>
</evidence>
<dbReference type="Pfam" id="PF01872">
    <property type="entry name" value="RibD_C"/>
    <property type="match status" value="1"/>
</dbReference>
<dbReference type="Gene3D" id="3.40.430.10">
    <property type="entry name" value="Dihydrofolate Reductase, subunit A"/>
    <property type="match status" value="1"/>
</dbReference>
<name>A0A2P8GH66_9BACT</name>